<reference evidence="2" key="1">
    <citation type="submission" date="2022-07" db="EMBL/GenBank/DDBJ databases">
        <title>Genome Sequence of Physisporinus lineatus.</title>
        <authorList>
            <person name="Buettner E."/>
        </authorList>
    </citation>
    <scope>NUCLEOTIDE SEQUENCE</scope>
    <source>
        <strain evidence="2">VT162</strain>
    </source>
</reference>
<proteinExistence type="predicted"/>
<dbReference type="InterPro" id="IPR032675">
    <property type="entry name" value="LRR_dom_sf"/>
</dbReference>
<evidence type="ECO:0000313" key="3">
    <source>
        <dbReference type="Proteomes" id="UP001212997"/>
    </source>
</evidence>
<name>A0AAD5V558_9APHY</name>
<dbReference type="EMBL" id="JANAWD010000169">
    <property type="protein sequence ID" value="KAJ3484967.1"/>
    <property type="molecule type" value="Genomic_DNA"/>
</dbReference>
<comment type="caution">
    <text evidence="2">The sequence shown here is derived from an EMBL/GenBank/DDBJ whole genome shotgun (WGS) entry which is preliminary data.</text>
</comment>
<feature type="domain" description="F-box" evidence="1">
    <location>
        <begin position="85"/>
        <end position="139"/>
    </location>
</feature>
<dbReference type="Proteomes" id="UP001212997">
    <property type="component" value="Unassembled WGS sequence"/>
</dbReference>
<sequence>MGAPPSLVGNRPDHSARTIRSTLSPYYFPIPTFDMCRRRWAVKQKIAQARQTIHELTIAYEIALAKQFAWIAQFHRELNTLTPIGKLPPELLVKIFGLCTPQAELEQLPIQNSYGWTAITRVCHRWRIVAMEASELWTMIAADKVSGVKGFSMLSRNRLLTVQSSVTTDEAIAPLRTLLRLHPHRVETLWLSANHTVHNIALERVSAPYLKALSLTNKDSFGPIPQFISNLSAPSLENLILSGWWVCWKSAIFRCTITKLIIFGETIRRWTTPMGQDVWEEMLDALERMPKLEILDITNLLPSRLPESMRVVKLPHLQRIRLSDAISPCMQLLSSLLYPSNTFIVLKLGYPPVPYENDLARTFSLPQNIASTAIIFAQDQSEATLRGFSRVLPARQLAGNTIEPRIHATFSPLTEDNSSYAIAWFSSLLSSSRVESAFFGDILDTPANQAEIIDLSKSLSDVTQLCVRGTSCARLLPGLLKPQSSLIPLPRLRNLSLTNVDIQRMSRRFETLQDVLRCRQQLIMDAPLEKGWNVAKDGPISKRLVKLFHFR</sequence>
<protein>
    <recommendedName>
        <fullName evidence="1">F-box domain-containing protein</fullName>
    </recommendedName>
</protein>
<evidence type="ECO:0000313" key="2">
    <source>
        <dbReference type="EMBL" id="KAJ3484967.1"/>
    </source>
</evidence>
<dbReference type="Gene3D" id="3.80.10.10">
    <property type="entry name" value="Ribonuclease Inhibitor"/>
    <property type="match status" value="1"/>
</dbReference>
<keyword evidence="3" id="KW-1185">Reference proteome</keyword>
<dbReference type="InterPro" id="IPR001810">
    <property type="entry name" value="F-box_dom"/>
</dbReference>
<dbReference type="SUPFAM" id="SSF52047">
    <property type="entry name" value="RNI-like"/>
    <property type="match status" value="1"/>
</dbReference>
<gene>
    <name evidence="2" type="ORF">NLI96_g5285</name>
</gene>
<dbReference type="Pfam" id="PF12937">
    <property type="entry name" value="F-box-like"/>
    <property type="match status" value="1"/>
</dbReference>
<organism evidence="2 3">
    <name type="scientific">Meripilus lineatus</name>
    <dbReference type="NCBI Taxonomy" id="2056292"/>
    <lineage>
        <taxon>Eukaryota</taxon>
        <taxon>Fungi</taxon>
        <taxon>Dikarya</taxon>
        <taxon>Basidiomycota</taxon>
        <taxon>Agaricomycotina</taxon>
        <taxon>Agaricomycetes</taxon>
        <taxon>Polyporales</taxon>
        <taxon>Meripilaceae</taxon>
        <taxon>Meripilus</taxon>
    </lineage>
</organism>
<evidence type="ECO:0000259" key="1">
    <source>
        <dbReference type="Pfam" id="PF12937"/>
    </source>
</evidence>
<accession>A0AAD5V558</accession>
<dbReference type="AlphaFoldDB" id="A0AAD5V558"/>
<dbReference type="Gene3D" id="1.20.1280.50">
    <property type="match status" value="1"/>
</dbReference>